<reference evidence="6" key="1">
    <citation type="journal article" date="2021" name="PeerJ">
        <title>Extensive microbial diversity within the chicken gut microbiome revealed by metagenomics and culture.</title>
        <authorList>
            <person name="Gilroy R."/>
            <person name="Ravi A."/>
            <person name="Getino M."/>
            <person name="Pursley I."/>
            <person name="Horton D.L."/>
            <person name="Alikhan N.F."/>
            <person name="Baker D."/>
            <person name="Gharbi K."/>
            <person name="Hall N."/>
            <person name="Watson M."/>
            <person name="Adriaenssens E.M."/>
            <person name="Foster-Nyarko E."/>
            <person name="Jarju S."/>
            <person name="Secka A."/>
            <person name="Antonio M."/>
            <person name="Oren A."/>
            <person name="Chaudhuri R.R."/>
            <person name="La Ragione R."/>
            <person name="Hildebrand F."/>
            <person name="Pallen M.J."/>
        </authorList>
    </citation>
    <scope>NUCLEOTIDE SEQUENCE</scope>
    <source>
        <strain evidence="6">CHK193-16274</strain>
    </source>
</reference>
<dbReference type="CDD" id="cd02440">
    <property type="entry name" value="AdoMet_MTases"/>
    <property type="match status" value="1"/>
</dbReference>
<dbReference type="AlphaFoldDB" id="A0A921GAI5"/>
<dbReference type="InterPro" id="IPR052190">
    <property type="entry name" value="Euk-Arch_PrmC-MTase"/>
</dbReference>
<accession>A0A921GAI5</accession>
<keyword evidence="4" id="KW-0949">S-adenosyl-L-methionine</keyword>
<evidence type="ECO:0000256" key="3">
    <source>
        <dbReference type="ARBA" id="ARBA00022679"/>
    </source>
</evidence>
<evidence type="ECO:0000256" key="4">
    <source>
        <dbReference type="ARBA" id="ARBA00022691"/>
    </source>
</evidence>
<organism evidence="6 7">
    <name type="scientific">Thomasclavelia spiroformis</name>
    <dbReference type="NCBI Taxonomy" id="29348"/>
    <lineage>
        <taxon>Bacteria</taxon>
        <taxon>Bacillati</taxon>
        <taxon>Bacillota</taxon>
        <taxon>Erysipelotrichia</taxon>
        <taxon>Erysipelotrichales</taxon>
        <taxon>Coprobacillaceae</taxon>
        <taxon>Thomasclavelia</taxon>
    </lineage>
</organism>
<name>A0A921GAI5_9FIRM</name>
<comment type="similarity">
    <text evidence="1">Belongs to the eukaryotic/archaeal PrmC-related family.</text>
</comment>
<dbReference type="SUPFAM" id="SSF53335">
    <property type="entry name" value="S-adenosyl-L-methionine-dependent methyltransferases"/>
    <property type="match status" value="1"/>
</dbReference>
<dbReference type="GO" id="GO:0003676">
    <property type="term" value="F:nucleic acid binding"/>
    <property type="evidence" value="ECO:0007669"/>
    <property type="project" value="InterPro"/>
</dbReference>
<evidence type="ECO:0000313" key="6">
    <source>
        <dbReference type="EMBL" id="HJF40228.1"/>
    </source>
</evidence>
<evidence type="ECO:0000259" key="5">
    <source>
        <dbReference type="Pfam" id="PF05175"/>
    </source>
</evidence>
<evidence type="ECO:0000313" key="7">
    <source>
        <dbReference type="Proteomes" id="UP000749320"/>
    </source>
</evidence>
<dbReference type="GO" id="GO:0032259">
    <property type="term" value="P:methylation"/>
    <property type="evidence" value="ECO:0007669"/>
    <property type="project" value="UniProtKB-KW"/>
</dbReference>
<dbReference type="GO" id="GO:0008170">
    <property type="term" value="F:N-methyltransferase activity"/>
    <property type="evidence" value="ECO:0007669"/>
    <property type="project" value="UniProtKB-ARBA"/>
</dbReference>
<dbReference type="Proteomes" id="UP000749320">
    <property type="component" value="Unassembled WGS sequence"/>
</dbReference>
<dbReference type="GO" id="GO:0008757">
    <property type="term" value="F:S-adenosylmethionine-dependent methyltransferase activity"/>
    <property type="evidence" value="ECO:0007669"/>
    <property type="project" value="TreeGrafter"/>
</dbReference>
<dbReference type="PROSITE" id="PS00092">
    <property type="entry name" value="N6_MTASE"/>
    <property type="match status" value="1"/>
</dbReference>
<dbReference type="Pfam" id="PF05175">
    <property type="entry name" value="MTS"/>
    <property type="match status" value="1"/>
</dbReference>
<comment type="caution">
    <text evidence="6">The sequence shown here is derived from an EMBL/GenBank/DDBJ whole genome shotgun (WGS) entry which is preliminary data.</text>
</comment>
<feature type="domain" description="Methyltransferase small" evidence="5">
    <location>
        <begin position="139"/>
        <end position="270"/>
    </location>
</feature>
<evidence type="ECO:0000256" key="2">
    <source>
        <dbReference type="ARBA" id="ARBA00022603"/>
    </source>
</evidence>
<dbReference type="InterPro" id="IPR029063">
    <property type="entry name" value="SAM-dependent_MTases_sf"/>
</dbReference>
<dbReference type="InterPro" id="IPR002052">
    <property type="entry name" value="DNA_methylase_N6_adenine_CS"/>
</dbReference>
<sequence>MLNVNIDNNRAKKLGTWLNESNYSFIYQAMAGIFNSVEPWIDEQLICEMIKDVSENDKNLVEFLLLGYEKEKTVLNKIMGQENLQTIVDMGFAREEVGIIKPEGYVILPVDKLFLIVSLPSCYKNAKKKMSDIYIGSDSTKLMKYVKKEKYNKVLDLCAGSGVQGLNIAEIANKVTEVELNEVAYSAAILNGKINGYDESQYEVKNGDLYNCAEGEYDCILSNPPFVPVPKDITFPLCGDGGEDGLDLVRKIVAGYDKHLKTSGKAYMVLECIGDENRPYVVDCMKEVLVEGIINVSLINRQQIEFQADASAKIAIEIYNDPENYNRYYNAWMEMFKRTNAQYIYPVVVEYIKTSTPLEVNYIRNYNKWSLDSAFETRDDVEIKQSNHTYYGIFSGDVQKATFDEEVKDLLTKCNGKNIRSYLQDNMEPKKYIMQIKSILNTLHNLEMRGLISRK</sequence>
<gene>
    <name evidence="6" type="ORF">K8V91_04820</name>
</gene>
<dbReference type="PANTHER" id="PTHR45875">
    <property type="entry name" value="METHYLTRANSFERASE N6AMT1"/>
    <property type="match status" value="1"/>
</dbReference>
<proteinExistence type="inferred from homology"/>
<keyword evidence="3" id="KW-0808">Transferase</keyword>
<dbReference type="PANTHER" id="PTHR45875:SF1">
    <property type="entry name" value="METHYLTRANSFERASE N6AMT1"/>
    <property type="match status" value="1"/>
</dbReference>
<dbReference type="InterPro" id="IPR007848">
    <property type="entry name" value="Small_mtfrase_dom"/>
</dbReference>
<protein>
    <submittedName>
        <fullName evidence="6">Methyltransferase</fullName>
    </submittedName>
</protein>
<dbReference type="EMBL" id="DYWV01000162">
    <property type="protein sequence ID" value="HJF40228.1"/>
    <property type="molecule type" value="Genomic_DNA"/>
</dbReference>
<dbReference type="GO" id="GO:0035657">
    <property type="term" value="C:eRF1 methyltransferase complex"/>
    <property type="evidence" value="ECO:0007669"/>
    <property type="project" value="TreeGrafter"/>
</dbReference>
<dbReference type="GO" id="GO:0008276">
    <property type="term" value="F:protein methyltransferase activity"/>
    <property type="evidence" value="ECO:0007669"/>
    <property type="project" value="TreeGrafter"/>
</dbReference>
<reference evidence="6" key="2">
    <citation type="submission" date="2021-09" db="EMBL/GenBank/DDBJ databases">
        <authorList>
            <person name="Gilroy R."/>
        </authorList>
    </citation>
    <scope>NUCLEOTIDE SEQUENCE</scope>
    <source>
        <strain evidence="6">CHK193-16274</strain>
    </source>
</reference>
<keyword evidence="2 6" id="KW-0489">Methyltransferase</keyword>
<dbReference type="Gene3D" id="3.40.50.150">
    <property type="entry name" value="Vaccinia Virus protein VP39"/>
    <property type="match status" value="1"/>
</dbReference>
<evidence type="ECO:0000256" key="1">
    <source>
        <dbReference type="ARBA" id="ARBA00006149"/>
    </source>
</evidence>